<dbReference type="InterPro" id="IPR036412">
    <property type="entry name" value="HAD-like_sf"/>
</dbReference>
<dbReference type="EMBL" id="PFRD01000081">
    <property type="protein sequence ID" value="PJC56089.1"/>
    <property type="molecule type" value="Genomic_DNA"/>
</dbReference>
<comment type="caution">
    <text evidence="1">The sequence shown here is derived from an EMBL/GenBank/DDBJ whole genome shotgun (WGS) entry which is preliminary data.</text>
</comment>
<name>A0A2M8FEM7_9BACT</name>
<evidence type="ECO:0000313" key="2">
    <source>
        <dbReference type="Proteomes" id="UP000230391"/>
    </source>
</evidence>
<dbReference type="AlphaFoldDB" id="A0A2M8FEM7"/>
<proteinExistence type="predicted"/>
<organism evidence="1 2">
    <name type="scientific">Candidatus Kaiserbacteria bacterium CG_4_9_14_0_2_um_filter_41_32</name>
    <dbReference type="NCBI Taxonomy" id="1974601"/>
    <lineage>
        <taxon>Bacteria</taxon>
        <taxon>Candidatus Kaiseribacteriota</taxon>
    </lineage>
</organism>
<dbReference type="Proteomes" id="UP000230391">
    <property type="component" value="Unassembled WGS sequence"/>
</dbReference>
<accession>A0A2M8FEM7</accession>
<dbReference type="Gene3D" id="3.40.50.1000">
    <property type="entry name" value="HAD superfamily/HAD-like"/>
    <property type="match status" value="1"/>
</dbReference>
<evidence type="ECO:0000313" key="1">
    <source>
        <dbReference type="EMBL" id="PJC56089.1"/>
    </source>
</evidence>
<sequence>MSLILSAFLTSYLLNTSECAVVGDGGNDLELFRITDHGITFADSSDTIKQSALYTITTLKDLETFFMITDKNNQSNLTIINDS</sequence>
<reference evidence="2" key="1">
    <citation type="submission" date="2017-09" db="EMBL/GenBank/DDBJ databases">
        <title>Depth-based differentiation of microbial function through sediment-hosted aquifers and enrichment of novel symbionts in the deep terrestrial subsurface.</title>
        <authorList>
            <person name="Probst A.J."/>
            <person name="Ladd B."/>
            <person name="Jarett J.K."/>
            <person name="Geller-Mcgrath D.E."/>
            <person name="Sieber C.M.K."/>
            <person name="Emerson J.B."/>
            <person name="Anantharaman K."/>
            <person name="Thomas B.C."/>
            <person name="Malmstrom R."/>
            <person name="Stieglmeier M."/>
            <person name="Klingl A."/>
            <person name="Woyke T."/>
            <person name="Ryan C.M."/>
            <person name="Banfield J.F."/>
        </authorList>
    </citation>
    <scope>NUCLEOTIDE SEQUENCE [LARGE SCALE GENOMIC DNA]</scope>
</reference>
<dbReference type="InterPro" id="IPR023214">
    <property type="entry name" value="HAD_sf"/>
</dbReference>
<dbReference type="SUPFAM" id="SSF56784">
    <property type="entry name" value="HAD-like"/>
    <property type="match status" value="1"/>
</dbReference>
<dbReference type="Pfam" id="PF08282">
    <property type="entry name" value="Hydrolase_3"/>
    <property type="match status" value="1"/>
</dbReference>
<gene>
    <name evidence="1" type="ORF">CO026_02200</name>
</gene>
<protein>
    <submittedName>
        <fullName evidence="1">Uncharacterized protein</fullName>
    </submittedName>
</protein>